<sequence>MDNHNNYPNDYGTAAGTGPTGRTEYDNGHETGLLTRWVPNKLKHSSLYRWFLRLTRVLQFVSAAVSLGIFSARFHRVYRLVNAIKTRRGVNDAYGAVEGILAAAVLYTLVAMLMQLLLKRGGPRWLRWLWVLLDLLFVGAFIAVAVLTRPNGGNAGPRHCYNAEGVSGLFGNGSNSDDDSCNLPWGTFILAIISTVLHAITAAFHEVRDRYREHNYKNGQVEKNRTVY</sequence>
<feature type="transmembrane region" description="Helical" evidence="2">
    <location>
        <begin position="94"/>
        <end position="118"/>
    </location>
</feature>
<keyword evidence="2" id="KW-1133">Transmembrane helix</keyword>
<dbReference type="InParanoid" id="A0A084QCM4"/>
<dbReference type="OrthoDB" id="5342507at2759"/>
<evidence type="ECO:0000256" key="1">
    <source>
        <dbReference type="SAM" id="MobiDB-lite"/>
    </source>
</evidence>
<feature type="transmembrane region" description="Helical" evidence="2">
    <location>
        <begin position="50"/>
        <end position="74"/>
    </location>
</feature>
<gene>
    <name evidence="3" type="ORF">S40285_03503</name>
</gene>
<evidence type="ECO:0008006" key="5">
    <source>
        <dbReference type="Google" id="ProtNLM"/>
    </source>
</evidence>
<reference evidence="3 4" key="1">
    <citation type="journal article" date="2014" name="BMC Genomics">
        <title>Comparative genome sequencing reveals chemotype-specific gene clusters in the toxigenic black mold Stachybotrys.</title>
        <authorList>
            <person name="Semeiks J."/>
            <person name="Borek D."/>
            <person name="Otwinowski Z."/>
            <person name="Grishin N.V."/>
        </authorList>
    </citation>
    <scope>NUCLEOTIDE SEQUENCE [LARGE SCALE GENOMIC DNA]</scope>
    <source>
        <strain evidence="3 4">IBT 40285</strain>
    </source>
</reference>
<evidence type="ECO:0000313" key="3">
    <source>
        <dbReference type="EMBL" id="KFA61709.1"/>
    </source>
</evidence>
<keyword evidence="2" id="KW-0472">Membrane</keyword>
<keyword evidence="4" id="KW-1185">Reference proteome</keyword>
<feature type="region of interest" description="Disordered" evidence="1">
    <location>
        <begin position="1"/>
        <end position="25"/>
    </location>
</feature>
<feature type="transmembrane region" description="Helical" evidence="2">
    <location>
        <begin position="125"/>
        <end position="147"/>
    </location>
</feature>
<feature type="transmembrane region" description="Helical" evidence="2">
    <location>
        <begin position="183"/>
        <end position="204"/>
    </location>
</feature>
<evidence type="ECO:0000313" key="4">
    <source>
        <dbReference type="Proteomes" id="UP000028524"/>
    </source>
</evidence>
<organism evidence="3 4">
    <name type="scientific">Stachybotrys chlorohalonatus (strain IBT 40285)</name>
    <dbReference type="NCBI Taxonomy" id="1283841"/>
    <lineage>
        <taxon>Eukaryota</taxon>
        <taxon>Fungi</taxon>
        <taxon>Dikarya</taxon>
        <taxon>Ascomycota</taxon>
        <taxon>Pezizomycotina</taxon>
        <taxon>Sordariomycetes</taxon>
        <taxon>Hypocreomycetidae</taxon>
        <taxon>Hypocreales</taxon>
        <taxon>Stachybotryaceae</taxon>
        <taxon>Stachybotrys</taxon>
    </lineage>
</organism>
<dbReference type="EMBL" id="KL660839">
    <property type="protein sequence ID" value="KFA61709.1"/>
    <property type="molecule type" value="Genomic_DNA"/>
</dbReference>
<dbReference type="AlphaFoldDB" id="A0A084QCM4"/>
<dbReference type="HOGENOM" id="CLU_100313_0_0_1"/>
<accession>A0A084QCM4</accession>
<evidence type="ECO:0000256" key="2">
    <source>
        <dbReference type="SAM" id="Phobius"/>
    </source>
</evidence>
<proteinExistence type="predicted"/>
<name>A0A084QCM4_STAC4</name>
<feature type="compositionally biased region" description="Low complexity" evidence="1">
    <location>
        <begin position="12"/>
        <end position="22"/>
    </location>
</feature>
<keyword evidence="2" id="KW-0812">Transmembrane</keyword>
<dbReference type="Proteomes" id="UP000028524">
    <property type="component" value="Unassembled WGS sequence"/>
</dbReference>
<dbReference type="OMA" id="CNLPWGT"/>
<protein>
    <recommendedName>
        <fullName evidence="5">MARVEL domain-containing protein</fullName>
    </recommendedName>
</protein>